<dbReference type="InterPro" id="IPR010998">
    <property type="entry name" value="Integrase_recombinase_N"/>
</dbReference>
<dbReference type="Pfam" id="PF00589">
    <property type="entry name" value="Phage_integrase"/>
    <property type="match status" value="1"/>
</dbReference>
<name>A0A160FT88_9BURK</name>
<keyword evidence="9" id="KW-1185">Reference proteome</keyword>
<dbReference type="InterPro" id="IPR011010">
    <property type="entry name" value="DNA_brk_join_enz"/>
</dbReference>
<keyword evidence="3 5" id="KW-0238">DNA-binding</keyword>
<dbReference type="InterPro" id="IPR050090">
    <property type="entry name" value="Tyrosine_recombinase_XerCD"/>
</dbReference>
<dbReference type="InterPro" id="IPR044068">
    <property type="entry name" value="CB"/>
</dbReference>
<dbReference type="GO" id="GO:0007059">
    <property type="term" value="P:chromosome segregation"/>
    <property type="evidence" value="ECO:0007669"/>
    <property type="project" value="UniProtKB-KW"/>
</dbReference>
<evidence type="ECO:0000313" key="9">
    <source>
        <dbReference type="Proteomes" id="UP000076852"/>
    </source>
</evidence>
<keyword evidence="4" id="KW-0233">DNA recombination</keyword>
<dbReference type="PANTHER" id="PTHR30349:SF81">
    <property type="entry name" value="TYROSINE RECOMBINASE XERC"/>
    <property type="match status" value="1"/>
</dbReference>
<sequence>MRKSGSASFPALVQEFFTEYMTNQRALSPRTVASYRDSFTLLLAFAEARLGKPPTTLQLADLNHRLIAEFLDHLEQERGNCVRSRNIRLAAIRSFLRFAARRDVTSMHLVEQALAVPMKRYERPMLGYLTRDQMLAIIDVPATSWLGQRDRLLLAMLYNTGARVSEIVGMRVGDVVLGESSCVHLHGKGRKQRSVPLWKTTAREVRAWLRTNGEPSADAPLLPTRDGRHMTRANVAQRLHLAARDAMARGTDLQLGAVSPHAVRHYMPFRIMSGGTIELRRSTRTVRVESRCARRAQVITRHNFRPLKTAQKVEKLVCRLEASRLAVSRSCLLKGLFFHRKGRFDIDLRCRNRFMPEPQRDDRATNALLQKVHGHGVSQTVDGDPLLLQRRADFTGGLAVLV</sequence>
<evidence type="ECO:0000259" key="7">
    <source>
        <dbReference type="PROSITE" id="PS51900"/>
    </source>
</evidence>
<dbReference type="EMBL" id="CP014579">
    <property type="protein sequence ID" value="ANB76369.1"/>
    <property type="molecule type" value="Genomic_DNA"/>
</dbReference>
<dbReference type="Proteomes" id="UP000076852">
    <property type="component" value="Chromosome 2"/>
</dbReference>
<evidence type="ECO:0000256" key="4">
    <source>
        <dbReference type="ARBA" id="ARBA00023172"/>
    </source>
</evidence>
<feature type="domain" description="Core-binding (CB)" evidence="7">
    <location>
        <begin position="7"/>
        <end position="100"/>
    </location>
</feature>
<reference evidence="8 9" key="1">
    <citation type="journal article" date="2016" name="Gene">
        <title>PacBio SMRT assembly of a complex multi-replicon genome reveals chlorocatechol degradative operon in a region of genome plasticity.</title>
        <authorList>
            <person name="Ricker N."/>
            <person name="Shen S.Y."/>
            <person name="Goordial J."/>
            <person name="Jin S."/>
            <person name="Fulthorpe R.R."/>
        </authorList>
    </citation>
    <scope>NUCLEOTIDE SEQUENCE [LARGE SCALE GENOMIC DNA]</scope>
    <source>
        <strain evidence="8 9">OLGA172</strain>
    </source>
</reference>
<dbReference type="KEGG" id="buz:AYM40_29470"/>
<keyword evidence="2" id="KW-0229">DNA integration</keyword>
<gene>
    <name evidence="8" type="ORF">AYM40_29470</name>
</gene>
<dbReference type="AlphaFoldDB" id="A0A160FT88"/>
<dbReference type="PANTHER" id="PTHR30349">
    <property type="entry name" value="PHAGE INTEGRASE-RELATED"/>
    <property type="match status" value="1"/>
</dbReference>
<dbReference type="InterPro" id="IPR002104">
    <property type="entry name" value="Integrase_catalytic"/>
</dbReference>
<evidence type="ECO:0000259" key="6">
    <source>
        <dbReference type="PROSITE" id="PS51898"/>
    </source>
</evidence>
<dbReference type="InterPro" id="IPR004107">
    <property type="entry name" value="Integrase_SAM-like_N"/>
</dbReference>
<organism evidence="8 9">
    <name type="scientific">Paraburkholderia phytofirmans OLGA172</name>
    <dbReference type="NCBI Taxonomy" id="1417228"/>
    <lineage>
        <taxon>Bacteria</taxon>
        <taxon>Pseudomonadati</taxon>
        <taxon>Pseudomonadota</taxon>
        <taxon>Betaproteobacteria</taxon>
        <taxon>Burkholderiales</taxon>
        <taxon>Burkholderiaceae</taxon>
        <taxon>Paraburkholderia</taxon>
    </lineage>
</organism>
<dbReference type="InterPro" id="IPR013762">
    <property type="entry name" value="Integrase-like_cat_sf"/>
</dbReference>
<evidence type="ECO:0000313" key="8">
    <source>
        <dbReference type="EMBL" id="ANB76369.1"/>
    </source>
</evidence>
<dbReference type="GO" id="GO:0006310">
    <property type="term" value="P:DNA recombination"/>
    <property type="evidence" value="ECO:0007669"/>
    <property type="project" value="UniProtKB-KW"/>
</dbReference>
<feature type="domain" description="Tyr recombinase" evidence="6">
    <location>
        <begin position="124"/>
        <end position="318"/>
    </location>
</feature>
<evidence type="ECO:0000256" key="3">
    <source>
        <dbReference type="ARBA" id="ARBA00023125"/>
    </source>
</evidence>
<evidence type="ECO:0000256" key="2">
    <source>
        <dbReference type="ARBA" id="ARBA00022908"/>
    </source>
</evidence>
<dbReference type="PROSITE" id="PS51898">
    <property type="entry name" value="TYR_RECOMBINASE"/>
    <property type="match status" value="1"/>
</dbReference>
<evidence type="ECO:0000256" key="1">
    <source>
        <dbReference type="ARBA" id="ARBA00022829"/>
    </source>
</evidence>
<dbReference type="STRING" id="1804984.AYM40_29470"/>
<keyword evidence="1" id="KW-0159">Chromosome partition</keyword>
<accession>A0A160FT88</accession>
<dbReference type="PROSITE" id="PS51900">
    <property type="entry name" value="CB"/>
    <property type="match status" value="1"/>
</dbReference>
<dbReference type="Pfam" id="PF02899">
    <property type="entry name" value="Phage_int_SAM_1"/>
    <property type="match status" value="1"/>
</dbReference>
<evidence type="ECO:0000256" key="5">
    <source>
        <dbReference type="PROSITE-ProRule" id="PRU01248"/>
    </source>
</evidence>
<evidence type="ECO:0008006" key="10">
    <source>
        <dbReference type="Google" id="ProtNLM"/>
    </source>
</evidence>
<dbReference type="Gene3D" id="1.10.443.10">
    <property type="entry name" value="Intergrase catalytic core"/>
    <property type="match status" value="1"/>
</dbReference>
<protein>
    <recommendedName>
        <fullName evidence="10">Integrase</fullName>
    </recommendedName>
</protein>
<dbReference type="Gene3D" id="1.10.150.130">
    <property type="match status" value="1"/>
</dbReference>
<proteinExistence type="predicted"/>
<dbReference type="SUPFAM" id="SSF56349">
    <property type="entry name" value="DNA breaking-rejoining enzymes"/>
    <property type="match status" value="1"/>
</dbReference>
<dbReference type="GO" id="GO:0003677">
    <property type="term" value="F:DNA binding"/>
    <property type="evidence" value="ECO:0007669"/>
    <property type="project" value="UniProtKB-UniRule"/>
</dbReference>
<dbReference type="GO" id="GO:0015074">
    <property type="term" value="P:DNA integration"/>
    <property type="evidence" value="ECO:0007669"/>
    <property type="project" value="UniProtKB-KW"/>
</dbReference>